<reference evidence="1 2" key="1">
    <citation type="journal article" date="2018" name="Sci. Rep.">
        <title>Genomic signatures of local adaptation to the degree of environmental predictability in rotifers.</title>
        <authorList>
            <person name="Franch-Gras L."/>
            <person name="Hahn C."/>
            <person name="Garcia-Roger E.M."/>
            <person name="Carmona M.J."/>
            <person name="Serra M."/>
            <person name="Gomez A."/>
        </authorList>
    </citation>
    <scope>NUCLEOTIDE SEQUENCE [LARGE SCALE GENOMIC DNA]</scope>
    <source>
        <strain evidence="1">HYR1</strain>
    </source>
</reference>
<keyword evidence="2" id="KW-1185">Reference proteome</keyword>
<dbReference type="Proteomes" id="UP000276133">
    <property type="component" value="Unassembled WGS sequence"/>
</dbReference>
<gene>
    <name evidence="1" type="ORF">BpHYR1_050121</name>
</gene>
<proteinExistence type="predicted"/>
<organism evidence="1 2">
    <name type="scientific">Brachionus plicatilis</name>
    <name type="common">Marine rotifer</name>
    <name type="synonym">Brachionus muelleri</name>
    <dbReference type="NCBI Taxonomy" id="10195"/>
    <lineage>
        <taxon>Eukaryota</taxon>
        <taxon>Metazoa</taxon>
        <taxon>Spiralia</taxon>
        <taxon>Gnathifera</taxon>
        <taxon>Rotifera</taxon>
        <taxon>Eurotatoria</taxon>
        <taxon>Monogononta</taxon>
        <taxon>Pseudotrocha</taxon>
        <taxon>Ploima</taxon>
        <taxon>Brachionidae</taxon>
        <taxon>Brachionus</taxon>
    </lineage>
</organism>
<evidence type="ECO:0000313" key="1">
    <source>
        <dbReference type="EMBL" id="RNA21284.1"/>
    </source>
</evidence>
<comment type="caution">
    <text evidence="1">The sequence shown here is derived from an EMBL/GenBank/DDBJ whole genome shotgun (WGS) entry which is preliminary data.</text>
</comment>
<dbReference type="EMBL" id="REGN01003700">
    <property type="protein sequence ID" value="RNA21284.1"/>
    <property type="molecule type" value="Genomic_DNA"/>
</dbReference>
<name>A0A3M7RCZ8_BRAPC</name>
<dbReference type="AlphaFoldDB" id="A0A3M7RCZ8"/>
<evidence type="ECO:0000313" key="2">
    <source>
        <dbReference type="Proteomes" id="UP000276133"/>
    </source>
</evidence>
<sequence length="59" mass="7016">MILKETEGSNYFFKHFICYNLVNKSINLLLFLEQGIQNKISYILERKLFLNIDSKILTC</sequence>
<accession>A0A3M7RCZ8</accession>
<protein>
    <submittedName>
        <fullName evidence="1">Uncharacterized protein</fullName>
    </submittedName>
</protein>